<feature type="domain" description="QsdR TetR regulatory C-terminal" evidence="1">
    <location>
        <begin position="92"/>
        <end position="200"/>
    </location>
</feature>
<name>A0A3E0WSW7_9GAMM</name>
<protein>
    <recommendedName>
        <fullName evidence="1">QsdR TetR regulatory C-terminal domain-containing protein</fullName>
    </recommendedName>
</protein>
<evidence type="ECO:0000259" key="1">
    <source>
        <dbReference type="Pfam" id="PF18598"/>
    </source>
</evidence>
<dbReference type="Proteomes" id="UP000256763">
    <property type="component" value="Unassembled WGS sequence"/>
</dbReference>
<evidence type="ECO:0000313" key="3">
    <source>
        <dbReference type="Proteomes" id="UP000256763"/>
    </source>
</evidence>
<dbReference type="Pfam" id="PF18598">
    <property type="entry name" value="TetR_C_36"/>
    <property type="match status" value="1"/>
</dbReference>
<dbReference type="OrthoDB" id="158903at2"/>
<proteinExistence type="predicted"/>
<dbReference type="InterPro" id="IPR041485">
    <property type="entry name" value="TetR_C_36"/>
</dbReference>
<dbReference type="Gene3D" id="1.10.357.10">
    <property type="entry name" value="Tetracycline Repressor, domain 2"/>
    <property type="match status" value="1"/>
</dbReference>
<evidence type="ECO:0000313" key="2">
    <source>
        <dbReference type="EMBL" id="RFA36064.1"/>
    </source>
</evidence>
<dbReference type="InterPro" id="IPR009057">
    <property type="entry name" value="Homeodomain-like_sf"/>
</dbReference>
<dbReference type="EMBL" id="NFZW01000010">
    <property type="protein sequence ID" value="RFA36064.1"/>
    <property type="molecule type" value="Genomic_DNA"/>
</dbReference>
<accession>A0A3E0WSW7</accession>
<reference evidence="3" key="1">
    <citation type="submission" date="2017-05" db="EMBL/GenBank/DDBJ databases">
        <authorList>
            <person name="Sharma S."/>
            <person name="Sidhu C."/>
            <person name="Pinnaka A.K."/>
        </authorList>
    </citation>
    <scope>NUCLEOTIDE SEQUENCE [LARGE SCALE GENOMIC DNA]</scope>
    <source>
        <strain evidence="3">AK93</strain>
    </source>
</reference>
<dbReference type="AlphaFoldDB" id="A0A3E0WSW7"/>
<sequence>MTDKLTPLAKALAERSDLRATPLTAFRQARQWWLEGRRLNLSALAEELGVSRATLMRWVGNKELLLGEILWSLYKAEFDRAKTRADETPDLTGLDYLAQIYHDINEALIDAKPLRQFLSDDPKFGLQVLTANVSGLQERLVGVWEALIVQQLKKGTIRPQLPAGELAYYIVRIGQGALYSDIICGREPALEPADTAFRLLFSELR</sequence>
<organism evidence="2 3">
    <name type="scientific">Alkalilimnicola ehrlichii</name>
    <dbReference type="NCBI Taxonomy" id="351052"/>
    <lineage>
        <taxon>Bacteria</taxon>
        <taxon>Pseudomonadati</taxon>
        <taxon>Pseudomonadota</taxon>
        <taxon>Gammaproteobacteria</taxon>
        <taxon>Chromatiales</taxon>
        <taxon>Ectothiorhodospiraceae</taxon>
        <taxon>Alkalilimnicola</taxon>
    </lineage>
</organism>
<gene>
    <name evidence="2" type="ORF">CAL65_11450</name>
</gene>
<dbReference type="SUPFAM" id="SSF46689">
    <property type="entry name" value="Homeodomain-like"/>
    <property type="match status" value="1"/>
</dbReference>
<dbReference type="RefSeq" id="WP_116302212.1">
    <property type="nucleotide sequence ID" value="NZ_NFZV01000009.1"/>
</dbReference>
<keyword evidence="3" id="KW-1185">Reference proteome</keyword>
<comment type="caution">
    <text evidence="2">The sequence shown here is derived from an EMBL/GenBank/DDBJ whole genome shotgun (WGS) entry which is preliminary data.</text>
</comment>